<proteinExistence type="predicted"/>
<reference evidence="2 3" key="1">
    <citation type="submission" date="2019-02" db="EMBL/GenBank/DDBJ databases">
        <title>Deep-cultivation of Planctomycetes and their phenomic and genomic characterization uncovers novel biology.</title>
        <authorList>
            <person name="Wiegand S."/>
            <person name="Jogler M."/>
            <person name="Boedeker C."/>
            <person name="Pinto D."/>
            <person name="Vollmers J."/>
            <person name="Rivas-Marin E."/>
            <person name="Kohn T."/>
            <person name="Peeters S.H."/>
            <person name="Heuer A."/>
            <person name="Rast P."/>
            <person name="Oberbeckmann S."/>
            <person name="Bunk B."/>
            <person name="Jeske O."/>
            <person name="Meyerdierks A."/>
            <person name="Storesund J.E."/>
            <person name="Kallscheuer N."/>
            <person name="Luecker S."/>
            <person name="Lage O.M."/>
            <person name="Pohl T."/>
            <person name="Merkel B.J."/>
            <person name="Hornburger P."/>
            <person name="Mueller R.-W."/>
            <person name="Bruemmer F."/>
            <person name="Labrenz M."/>
            <person name="Spormann A.M."/>
            <person name="Op den Camp H."/>
            <person name="Overmann J."/>
            <person name="Amann R."/>
            <person name="Jetten M.S.M."/>
            <person name="Mascher T."/>
            <person name="Medema M.H."/>
            <person name="Devos D.P."/>
            <person name="Kaster A.-K."/>
            <person name="Ovreas L."/>
            <person name="Rohde M."/>
            <person name="Galperin M.Y."/>
            <person name="Jogler C."/>
        </authorList>
    </citation>
    <scope>NUCLEOTIDE SEQUENCE [LARGE SCALE GENOMIC DNA]</scope>
    <source>
        <strain evidence="2 3">K22_7</strain>
    </source>
</reference>
<dbReference type="RefSeq" id="WP_145171568.1">
    <property type="nucleotide sequence ID" value="NZ_CP036525.1"/>
</dbReference>
<dbReference type="InterPro" id="IPR013024">
    <property type="entry name" value="GGCT-like"/>
</dbReference>
<dbReference type="InterPro" id="IPR036568">
    <property type="entry name" value="GGCT-like_sf"/>
</dbReference>
<dbReference type="Pfam" id="PF06094">
    <property type="entry name" value="GGACT"/>
    <property type="match status" value="1"/>
</dbReference>
<dbReference type="AlphaFoldDB" id="A0A517NE82"/>
<dbReference type="SUPFAM" id="SSF110857">
    <property type="entry name" value="Gamma-glutamyl cyclotransferase-like"/>
    <property type="match status" value="1"/>
</dbReference>
<gene>
    <name evidence="2" type="ORF">K227x_38470</name>
</gene>
<feature type="domain" description="Gamma-glutamylcyclotransferase AIG2-like" evidence="1">
    <location>
        <begin position="5"/>
        <end position="122"/>
    </location>
</feature>
<keyword evidence="3" id="KW-1185">Reference proteome</keyword>
<evidence type="ECO:0000259" key="1">
    <source>
        <dbReference type="Pfam" id="PF06094"/>
    </source>
</evidence>
<dbReference type="InterPro" id="IPR009288">
    <property type="entry name" value="AIG2-like_dom"/>
</dbReference>
<protein>
    <submittedName>
        <fullName evidence="2">AIG2-like family protein</fullName>
    </submittedName>
</protein>
<dbReference type="Gene3D" id="3.10.490.10">
    <property type="entry name" value="Gamma-glutamyl cyclotransferase-like"/>
    <property type="match status" value="1"/>
</dbReference>
<organism evidence="2 3">
    <name type="scientific">Rubripirellula lacrimiformis</name>
    <dbReference type="NCBI Taxonomy" id="1930273"/>
    <lineage>
        <taxon>Bacteria</taxon>
        <taxon>Pseudomonadati</taxon>
        <taxon>Planctomycetota</taxon>
        <taxon>Planctomycetia</taxon>
        <taxon>Pirellulales</taxon>
        <taxon>Pirellulaceae</taxon>
        <taxon>Rubripirellula</taxon>
    </lineage>
</organism>
<sequence>MNPHVFAYGTLKQGQCRAHLWPAEPISIRPAWIRGCLFDRHDYPAVVAGNGIVVGEIRLFADSDIDRVMTVLDQIEGCHQPGLPNLYDRAVVQAYPYDGEAPDQQTPNAIPMAMANAYFYARDPIADGFRKVVTDGPAVWPTNGSAAK</sequence>
<dbReference type="CDD" id="cd06661">
    <property type="entry name" value="GGCT_like"/>
    <property type="match status" value="1"/>
</dbReference>
<dbReference type="OrthoDB" id="8538589at2"/>
<name>A0A517NE82_9BACT</name>
<accession>A0A517NE82</accession>
<evidence type="ECO:0000313" key="2">
    <source>
        <dbReference type="EMBL" id="QDT05447.1"/>
    </source>
</evidence>
<dbReference type="EMBL" id="CP036525">
    <property type="protein sequence ID" value="QDT05447.1"/>
    <property type="molecule type" value="Genomic_DNA"/>
</dbReference>
<evidence type="ECO:0000313" key="3">
    <source>
        <dbReference type="Proteomes" id="UP000318538"/>
    </source>
</evidence>
<dbReference type="KEGG" id="rlc:K227x_38470"/>
<dbReference type="Proteomes" id="UP000318538">
    <property type="component" value="Chromosome"/>
</dbReference>